<dbReference type="Gene3D" id="3.40.630.30">
    <property type="match status" value="2"/>
</dbReference>
<dbReference type="SUPFAM" id="SSF55729">
    <property type="entry name" value="Acyl-CoA N-acyltransferases (Nat)"/>
    <property type="match status" value="2"/>
</dbReference>
<dbReference type="Pfam" id="PF00583">
    <property type="entry name" value="Acetyltransf_1"/>
    <property type="match status" value="1"/>
</dbReference>
<organism evidence="3 4">
    <name type="scientific">Microterricola viridarii</name>
    <dbReference type="NCBI Taxonomy" id="412690"/>
    <lineage>
        <taxon>Bacteria</taxon>
        <taxon>Bacillati</taxon>
        <taxon>Actinomycetota</taxon>
        <taxon>Actinomycetes</taxon>
        <taxon>Micrococcales</taxon>
        <taxon>Microbacteriaceae</taxon>
        <taxon>Microterricola</taxon>
    </lineage>
</organism>
<keyword evidence="3" id="KW-0687">Ribonucleoprotein</keyword>
<name>A0A1H1XZE5_9MICO</name>
<accession>A0A1H1XZE5</accession>
<dbReference type="AlphaFoldDB" id="A0A1H1XZE5"/>
<feature type="domain" description="N-acetyltransferase" evidence="2">
    <location>
        <begin position="49"/>
        <end position="211"/>
    </location>
</feature>
<dbReference type="PANTHER" id="PTHR13947:SF37">
    <property type="entry name" value="LD18367P"/>
    <property type="match status" value="1"/>
</dbReference>
<feature type="domain" description="N-acetyltransferase" evidence="2">
    <location>
        <begin position="217"/>
        <end position="368"/>
    </location>
</feature>
<dbReference type="PROSITE" id="PS51186">
    <property type="entry name" value="GNAT"/>
    <property type="match status" value="2"/>
</dbReference>
<dbReference type="PANTHER" id="PTHR13947">
    <property type="entry name" value="GNAT FAMILY N-ACETYLTRANSFERASE"/>
    <property type="match status" value="1"/>
</dbReference>
<evidence type="ECO:0000256" key="1">
    <source>
        <dbReference type="ARBA" id="ARBA00022679"/>
    </source>
</evidence>
<proteinExistence type="predicted"/>
<evidence type="ECO:0000259" key="2">
    <source>
        <dbReference type="PROSITE" id="PS51186"/>
    </source>
</evidence>
<dbReference type="InterPro" id="IPR050769">
    <property type="entry name" value="NAT_camello-type"/>
</dbReference>
<keyword evidence="3" id="KW-0689">Ribosomal protein</keyword>
<dbReference type="InterPro" id="IPR000182">
    <property type="entry name" value="GNAT_dom"/>
</dbReference>
<dbReference type="GO" id="GO:0005840">
    <property type="term" value="C:ribosome"/>
    <property type="evidence" value="ECO:0007669"/>
    <property type="project" value="UniProtKB-KW"/>
</dbReference>
<keyword evidence="4" id="KW-1185">Reference proteome</keyword>
<evidence type="ECO:0000313" key="4">
    <source>
        <dbReference type="Proteomes" id="UP000181956"/>
    </source>
</evidence>
<gene>
    <name evidence="3" type="ORF">SAMN04489834_2926</name>
</gene>
<keyword evidence="1" id="KW-0808">Transferase</keyword>
<sequence>MAGVRERGVLGAMATVEPRGAPTVNHFADYCDSLRPGTLDSVTFAPSSLTIRPALDSEAAAIGQLTESAFLVGPYGHLPVSAERRAFSLDAAGRAASGTLLVALNEDGALVGTASVLRAGTPYARRASAGEAEIRLLAVAPEARGAGIGDALMRASLEVALEWGATALVLDTGELNLTAQRLYERLGFEREAVIDGTGRAASLVVYRYPLQQSPDEVLVRLIHDDEVDAVASLSERAYSHDYTLNDSYRASIVDVAGRAAEHQVWVAVDTQTGALLGTVSTPRDGATMTDLAQPGEMDFRLLAVSPDARRRGLGELLSRHVLLLGRLRQVSQVVMNSGPEMLGAHKLYAQVGFDRLLDREPVMTFPNGNQLKLLSFGYALTA</sequence>
<dbReference type="STRING" id="412690.SAMN04489834_2926"/>
<reference evidence="4" key="1">
    <citation type="submission" date="2016-10" db="EMBL/GenBank/DDBJ databases">
        <authorList>
            <person name="Varghese N."/>
            <person name="Submissions S."/>
        </authorList>
    </citation>
    <scope>NUCLEOTIDE SEQUENCE [LARGE SCALE GENOMIC DNA]</scope>
    <source>
        <strain evidence="4">DSM 21772</strain>
    </source>
</reference>
<dbReference type="InterPro" id="IPR016181">
    <property type="entry name" value="Acyl_CoA_acyltransferase"/>
</dbReference>
<dbReference type="EMBL" id="LT629742">
    <property type="protein sequence ID" value="SDT14319.1"/>
    <property type="molecule type" value="Genomic_DNA"/>
</dbReference>
<evidence type="ECO:0000313" key="3">
    <source>
        <dbReference type="EMBL" id="SDT14319.1"/>
    </source>
</evidence>
<protein>
    <submittedName>
        <fullName evidence="3">Ribosomal protein S18 acetylase RimI</fullName>
    </submittedName>
</protein>
<dbReference type="GO" id="GO:0008080">
    <property type="term" value="F:N-acetyltransferase activity"/>
    <property type="evidence" value="ECO:0007669"/>
    <property type="project" value="InterPro"/>
</dbReference>
<dbReference type="CDD" id="cd04301">
    <property type="entry name" value="NAT_SF"/>
    <property type="match status" value="1"/>
</dbReference>
<dbReference type="Pfam" id="PF13508">
    <property type="entry name" value="Acetyltransf_7"/>
    <property type="match status" value="1"/>
</dbReference>
<dbReference type="Proteomes" id="UP000181956">
    <property type="component" value="Chromosome I"/>
</dbReference>